<sequence>MSIARIEKKKILIVDNEPTLNEPLADFMIGLGIQIYQVPSLERALEHIRIQKPDLILLDYQLKSANGVSGLESLRQHKIKVPIIVMTRDTSPQTYRGIWSQEDVRDYFIKPLDCQSLLRSAQIVLEREPA</sequence>
<evidence type="ECO:0000256" key="1">
    <source>
        <dbReference type="ARBA" id="ARBA00022553"/>
    </source>
</evidence>
<accession>M4VTX0</accession>
<dbReference type="HOGENOM" id="CLU_000445_69_17_7"/>
<feature type="domain" description="Response regulatory" evidence="7">
    <location>
        <begin position="10"/>
        <end position="125"/>
    </location>
</feature>
<dbReference type="EMBL" id="CP003537">
    <property type="protein sequence ID" value="AGH96659.1"/>
    <property type="molecule type" value="Genomic_DNA"/>
</dbReference>
<dbReference type="CDD" id="cd00156">
    <property type="entry name" value="REC"/>
    <property type="match status" value="1"/>
</dbReference>
<dbReference type="Pfam" id="PF00072">
    <property type="entry name" value="Response_reg"/>
    <property type="match status" value="1"/>
</dbReference>
<dbReference type="GO" id="GO:0032993">
    <property type="term" value="C:protein-DNA complex"/>
    <property type="evidence" value="ECO:0007669"/>
    <property type="project" value="TreeGrafter"/>
</dbReference>
<dbReference type="SMART" id="SM00448">
    <property type="entry name" value="REC"/>
    <property type="match status" value="1"/>
</dbReference>
<dbReference type="PANTHER" id="PTHR48111:SF1">
    <property type="entry name" value="TWO-COMPONENT RESPONSE REGULATOR ORR33"/>
    <property type="match status" value="1"/>
</dbReference>
<dbReference type="InterPro" id="IPR011006">
    <property type="entry name" value="CheY-like_superfamily"/>
</dbReference>
<dbReference type="GO" id="GO:0005829">
    <property type="term" value="C:cytosol"/>
    <property type="evidence" value="ECO:0007669"/>
    <property type="project" value="TreeGrafter"/>
</dbReference>
<dbReference type="PROSITE" id="PS50110">
    <property type="entry name" value="RESPONSE_REGULATORY"/>
    <property type="match status" value="1"/>
</dbReference>
<dbReference type="eggNOG" id="COG0745">
    <property type="taxonomic scope" value="Bacteria"/>
</dbReference>
<dbReference type="PATRIC" id="fig|1184267.3.peg.2474"/>
<proteinExistence type="predicted"/>
<dbReference type="GO" id="GO:0006355">
    <property type="term" value="P:regulation of DNA-templated transcription"/>
    <property type="evidence" value="ECO:0007669"/>
    <property type="project" value="TreeGrafter"/>
</dbReference>
<dbReference type="Proteomes" id="UP000012040">
    <property type="component" value="Chromosome"/>
</dbReference>
<dbReference type="Gene3D" id="3.40.50.2300">
    <property type="match status" value="1"/>
</dbReference>
<dbReference type="SUPFAM" id="SSF52172">
    <property type="entry name" value="CheY-like"/>
    <property type="match status" value="1"/>
</dbReference>
<evidence type="ECO:0000256" key="2">
    <source>
        <dbReference type="ARBA" id="ARBA00023012"/>
    </source>
</evidence>
<keyword evidence="5" id="KW-0804">Transcription</keyword>
<dbReference type="STRING" id="1184267.A11Q_2443"/>
<dbReference type="OrthoDB" id="9801101at2"/>
<keyword evidence="1 6" id="KW-0597">Phosphoprotein</keyword>
<keyword evidence="3" id="KW-0805">Transcription regulation</keyword>
<dbReference type="GO" id="GO:0000976">
    <property type="term" value="F:transcription cis-regulatory region binding"/>
    <property type="evidence" value="ECO:0007669"/>
    <property type="project" value="TreeGrafter"/>
</dbReference>
<dbReference type="PANTHER" id="PTHR48111">
    <property type="entry name" value="REGULATOR OF RPOS"/>
    <property type="match status" value="1"/>
</dbReference>
<protein>
    <recommendedName>
        <fullName evidence="7">Response regulatory domain-containing protein</fullName>
    </recommendedName>
</protein>
<dbReference type="KEGG" id="bex:A11Q_2443"/>
<dbReference type="InterPro" id="IPR039420">
    <property type="entry name" value="WalR-like"/>
</dbReference>
<feature type="modified residue" description="4-aspartylphosphate" evidence="6">
    <location>
        <position position="59"/>
    </location>
</feature>
<evidence type="ECO:0000259" key="7">
    <source>
        <dbReference type="PROSITE" id="PS50110"/>
    </source>
</evidence>
<name>M4VTX0_9BACT</name>
<gene>
    <name evidence="8" type="ORF">A11Q_2443</name>
</gene>
<keyword evidence="4" id="KW-0238">DNA-binding</keyword>
<organism evidence="8 9">
    <name type="scientific">Pseudobdellovibrio exovorus JSS</name>
    <dbReference type="NCBI Taxonomy" id="1184267"/>
    <lineage>
        <taxon>Bacteria</taxon>
        <taxon>Pseudomonadati</taxon>
        <taxon>Bdellovibrionota</taxon>
        <taxon>Bdellovibrionia</taxon>
        <taxon>Bdellovibrionales</taxon>
        <taxon>Pseudobdellovibrionaceae</taxon>
        <taxon>Pseudobdellovibrio</taxon>
    </lineage>
</organism>
<evidence type="ECO:0000256" key="5">
    <source>
        <dbReference type="ARBA" id="ARBA00023163"/>
    </source>
</evidence>
<dbReference type="AlphaFoldDB" id="M4VTX0"/>
<dbReference type="InterPro" id="IPR001789">
    <property type="entry name" value="Sig_transdc_resp-reg_receiver"/>
</dbReference>
<dbReference type="RefSeq" id="WP_015471149.1">
    <property type="nucleotide sequence ID" value="NC_020813.1"/>
</dbReference>
<evidence type="ECO:0000313" key="8">
    <source>
        <dbReference type="EMBL" id="AGH96659.1"/>
    </source>
</evidence>
<evidence type="ECO:0000256" key="3">
    <source>
        <dbReference type="ARBA" id="ARBA00023015"/>
    </source>
</evidence>
<evidence type="ECO:0000256" key="6">
    <source>
        <dbReference type="PROSITE-ProRule" id="PRU00169"/>
    </source>
</evidence>
<keyword evidence="2" id="KW-0902">Two-component regulatory system</keyword>
<dbReference type="GO" id="GO:0000156">
    <property type="term" value="F:phosphorelay response regulator activity"/>
    <property type="evidence" value="ECO:0007669"/>
    <property type="project" value="TreeGrafter"/>
</dbReference>
<evidence type="ECO:0000313" key="9">
    <source>
        <dbReference type="Proteomes" id="UP000012040"/>
    </source>
</evidence>
<reference evidence="8 9" key="1">
    <citation type="journal article" date="2013" name="ISME J.">
        <title>By their genes ye shall know them: genomic signatures of predatory bacteria.</title>
        <authorList>
            <person name="Pasternak Z."/>
            <person name="Pietrokovski S."/>
            <person name="Rotem O."/>
            <person name="Gophna U."/>
            <person name="Lurie-Weinberger M.N."/>
            <person name="Jurkevitch E."/>
        </authorList>
    </citation>
    <scope>NUCLEOTIDE SEQUENCE [LARGE SCALE GENOMIC DNA]</scope>
    <source>
        <strain evidence="8 9">JSS</strain>
    </source>
</reference>
<evidence type="ECO:0000256" key="4">
    <source>
        <dbReference type="ARBA" id="ARBA00023125"/>
    </source>
</evidence>
<keyword evidence="9" id="KW-1185">Reference proteome</keyword>